<dbReference type="AlphaFoldDB" id="A0A7W6JR37"/>
<evidence type="ECO:0000313" key="1">
    <source>
        <dbReference type="EMBL" id="MBB4098009.1"/>
    </source>
</evidence>
<accession>A0A7W6JR37</accession>
<gene>
    <name evidence="1" type="ORF">GGR46_001542</name>
</gene>
<keyword evidence="2" id="KW-1185">Reference proteome</keyword>
<evidence type="ECO:0000313" key="2">
    <source>
        <dbReference type="Proteomes" id="UP000557392"/>
    </source>
</evidence>
<organism evidence="1 2">
    <name type="scientific">Sphingomonas kyeonggiensis</name>
    <dbReference type="NCBI Taxonomy" id="1268553"/>
    <lineage>
        <taxon>Bacteria</taxon>
        <taxon>Pseudomonadati</taxon>
        <taxon>Pseudomonadota</taxon>
        <taxon>Alphaproteobacteria</taxon>
        <taxon>Sphingomonadales</taxon>
        <taxon>Sphingomonadaceae</taxon>
        <taxon>Sphingomonas</taxon>
    </lineage>
</organism>
<proteinExistence type="predicted"/>
<name>A0A7W6JR37_9SPHN</name>
<sequence>MVDQVDINTRGLTTYLRRPLIDLEPDRRAGVTGSEYVELF</sequence>
<dbReference type="Proteomes" id="UP000557392">
    <property type="component" value="Unassembled WGS sequence"/>
</dbReference>
<comment type="caution">
    <text evidence="1">The sequence shown here is derived from an EMBL/GenBank/DDBJ whole genome shotgun (WGS) entry which is preliminary data.</text>
</comment>
<reference evidence="1 2" key="1">
    <citation type="submission" date="2020-08" db="EMBL/GenBank/DDBJ databases">
        <title>Genomic Encyclopedia of Type Strains, Phase IV (KMG-IV): sequencing the most valuable type-strain genomes for metagenomic binning, comparative biology and taxonomic classification.</title>
        <authorList>
            <person name="Goeker M."/>
        </authorList>
    </citation>
    <scope>NUCLEOTIDE SEQUENCE [LARGE SCALE GENOMIC DNA]</scope>
    <source>
        <strain evidence="1 2">DSM 101806</strain>
    </source>
</reference>
<protein>
    <submittedName>
        <fullName evidence="1">Uncharacterized protein</fullName>
    </submittedName>
</protein>
<dbReference type="EMBL" id="JACIEH010000001">
    <property type="protein sequence ID" value="MBB4098009.1"/>
    <property type="molecule type" value="Genomic_DNA"/>
</dbReference>